<sequence>MASLPLPKYKHCPSDSNTTLSNIWYTRLEGWCTDVITLLPFFASDPSVTTRRCAAVESRPEVGSSSISSEGSTSISCAMLTRFRSPPETPRMKLFPIIVCSHFLSPSSAMADSAAATLAARDSVRGRRSIAQNTSVSRTVRWG</sequence>
<evidence type="ECO:0000313" key="2">
    <source>
        <dbReference type="Proteomes" id="UP001374535"/>
    </source>
</evidence>
<accession>A0AAQ3MUA1</accession>
<reference evidence="1 2" key="1">
    <citation type="journal article" date="2023" name="Life. Sci Alliance">
        <title>Evolutionary insights into 3D genome organization and epigenetic landscape of Vigna mungo.</title>
        <authorList>
            <person name="Junaid A."/>
            <person name="Singh B."/>
            <person name="Bhatia S."/>
        </authorList>
    </citation>
    <scope>NUCLEOTIDE SEQUENCE [LARGE SCALE GENOMIC DNA]</scope>
    <source>
        <strain evidence="1">Urdbean</strain>
    </source>
</reference>
<keyword evidence="2" id="KW-1185">Reference proteome</keyword>
<gene>
    <name evidence="1" type="ORF">V8G54_029476</name>
</gene>
<name>A0AAQ3MUA1_VIGMU</name>
<dbReference type="AlphaFoldDB" id="A0AAQ3MUA1"/>
<organism evidence="1 2">
    <name type="scientific">Vigna mungo</name>
    <name type="common">Black gram</name>
    <name type="synonym">Phaseolus mungo</name>
    <dbReference type="NCBI Taxonomy" id="3915"/>
    <lineage>
        <taxon>Eukaryota</taxon>
        <taxon>Viridiplantae</taxon>
        <taxon>Streptophyta</taxon>
        <taxon>Embryophyta</taxon>
        <taxon>Tracheophyta</taxon>
        <taxon>Spermatophyta</taxon>
        <taxon>Magnoliopsida</taxon>
        <taxon>eudicotyledons</taxon>
        <taxon>Gunneridae</taxon>
        <taxon>Pentapetalae</taxon>
        <taxon>rosids</taxon>
        <taxon>fabids</taxon>
        <taxon>Fabales</taxon>
        <taxon>Fabaceae</taxon>
        <taxon>Papilionoideae</taxon>
        <taxon>50 kb inversion clade</taxon>
        <taxon>NPAAA clade</taxon>
        <taxon>indigoferoid/millettioid clade</taxon>
        <taxon>Phaseoleae</taxon>
        <taxon>Vigna</taxon>
    </lineage>
</organism>
<dbReference type="EMBL" id="CP144692">
    <property type="protein sequence ID" value="WVY97325.1"/>
    <property type="molecule type" value="Genomic_DNA"/>
</dbReference>
<protein>
    <submittedName>
        <fullName evidence="1">Uncharacterized protein</fullName>
    </submittedName>
</protein>
<evidence type="ECO:0000313" key="1">
    <source>
        <dbReference type="EMBL" id="WVY97325.1"/>
    </source>
</evidence>
<dbReference type="Proteomes" id="UP001374535">
    <property type="component" value="Chromosome 9"/>
</dbReference>
<proteinExistence type="predicted"/>